<keyword evidence="6" id="KW-0677">Repeat</keyword>
<accession>A0AA38MSX1</accession>
<keyword evidence="12" id="KW-0539">Nucleus</keyword>
<keyword evidence="9" id="KW-0805">Transcription regulation</keyword>
<evidence type="ECO:0000256" key="2">
    <source>
        <dbReference type="ARBA" id="ARBA00004123"/>
    </source>
</evidence>
<evidence type="ECO:0000313" key="18">
    <source>
        <dbReference type="Proteomes" id="UP001168821"/>
    </source>
</evidence>
<dbReference type="AlphaFoldDB" id="A0AA38MSX1"/>
<comment type="function">
    <text evidence="1">May be involved in transcriptional regulation.</text>
</comment>
<dbReference type="GO" id="GO:0035282">
    <property type="term" value="P:segmentation"/>
    <property type="evidence" value="ECO:0007669"/>
    <property type="project" value="UniProtKB-KW"/>
</dbReference>
<dbReference type="GO" id="GO:0005634">
    <property type="term" value="C:nucleus"/>
    <property type="evidence" value="ECO:0007669"/>
    <property type="project" value="UniProtKB-SubCell"/>
</dbReference>
<dbReference type="PANTHER" id="PTHR23235:SF142">
    <property type="entry name" value="ZINC FINGER PROTEIN 384"/>
    <property type="match status" value="1"/>
</dbReference>
<keyword evidence="5" id="KW-0479">Metal-binding</keyword>
<evidence type="ECO:0000313" key="17">
    <source>
        <dbReference type="EMBL" id="KAJ3666277.1"/>
    </source>
</evidence>
<dbReference type="PANTHER" id="PTHR23235">
    <property type="entry name" value="KRUEPPEL-LIKE TRANSCRIPTION FACTOR"/>
    <property type="match status" value="1"/>
</dbReference>
<dbReference type="PROSITE" id="PS50157">
    <property type="entry name" value="ZINC_FINGER_C2H2_2"/>
    <property type="match status" value="4"/>
</dbReference>
<dbReference type="Gene3D" id="3.30.160.60">
    <property type="entry name" value="Classic Zinc Finger"/>
    <property type="match status" value="4"/>
</dbReference>
<keyword evidence="7 15" id="KW-0863">Zinc-finger</keyword>
<keyword evidence="11" id="KW-0804">Transcription</keyword>
<dbReference type="Pfam" id="PF00096">
    <property type="entry name" value="zf-C2H2"/>
    <property type="match status" value="4"/>
</dbReference>
<evidence type="ECO:0000256" key="1">
    <source>
        <dbReference type="ARBA" id="ARBA00003767"/>
    </source>
</evidence>
<evidence type="ECO:0000256" key="8">
    <source>
        <dbReference type="ARBA" id="ARBA00022833"/>
    </source>
</evidence>
<keyword evidence="4" id="KW-0217">Developmental protein</keyword>
<evidence type="ECO:0000256" key="14">
    <source>
        <dbReference type="ARBA" id="ARBA00053345"/>
    </source>
</evidence>
<evidence type="ECO:0000256" key="6">
    <source>
        <dbReference type="ARBA" id="ARBA00022737"/>
    </source>
</evidence>
<evidence type="ECO:0000256" key="5">
    <source>
        <dbReference type="ARBA" id="ARBA00022723"/>
    </source>
</evidence>
<dbReference type="Proteomes" id="UP001168821">
    <property type="component" value="Unassembled WGS sequence"/>
</dbReference>
<dbReference type="FunFam" id="3.30.160.60:FF:000145">
    <property type="entry name" value="Zinc finger protein 574"/>
    <property type="match status" value="1"/>
</dbReference>
<sequence length="274" mass="31632">MENAQERDFHRSLEPDVIINHVSSEDEDEKCVKRKQSCTSSLNGIHSKMVPPDISIIPLSKKPQIKIRLFDKEYSPSKDDIKVQSFSRSPRQTVRLVSKDEAERAGDTYARRKSLPLEKCPICKKYFRRMKTHLLKHEQISKNPDDPLTCTFCMKGFNTQSNLLIHMRTHTGDKPYICEICHKGFAQSCNLVNHLRIHTGERPFKCPHCDRAFTQSGNLNNHIRLHTDEKPFKCHFCDKAFVQSGNLNSHIRNNHKFSEDVGNESSDRVDGLKC</sequence>
<evidence type="ECO:0000256" key="9">
    <source>
        <dbReference type="ARBA" id="ARBA00023015"/>
    </source>
</evidence>
<evidence type="ECO:0000256" key="4">
    <source>
        <dbReference type="ARBA" id="ARBA00022492"/>
    </source>
</evidence>
<dbReference type="SMART" id="SM00355">
    <property type="entry name" value="ZnF_C2H2"/>
    <property type="match status" value="5"/>
</dbReference>
<keyword evidence="4" id="KW-0302">Gap protein</keyword>
<dbReference type="SUPFAM" id="SSF57667">
    <property type="entry name" value="beta-beta-alpha zinc fingers"/>
    <property type="match status" value="3"/>
</dbReference>
<feature type="domain" description="C2H2-type" evidence="16">
    <location>
        <begin position="232"/>
        <end position="260"/>
    </location>
</feature>
<feature type="domain" description="C2H2-type" evidence="16">
    <location>
        <begin position="204"/>
        <end position="231"/>
    </location>
</feature>
<dbReference type="InterPro" id="IPR013087">
    <property type="entry name" value="Znf_C2H2_type"/>
</dbReference>
<comment type="subcellular location">
    <subcellularLocation>
        <location evidence="2">Nucleus</location>
    </subcellularLocation>
</comment>
<dbReference type="FunFam" id="3.30.160.60:FF:000086">
    <property type="entry name" value="transcription factor E4F1 isoform X1"/>
    <property type="match status" value="1"/>
</dbReference>
<protein>
    <recommendedName>
        <fullName evidence="13">Protein krueppel</fullName>
    </recommendedName>
</protein>
<evidence type="ECO:0000256" key="7">
    <source>
        <dbReference type="ARBA" id="ARBA00022771"/>
    </source>
</evidence>
<dbReference type="FunFam" id="3.30.160.60:FF:001134">
    <property type="entry name" value="Zinc finger protein 70"/>
    <property type="match status" value="1"/>
</dbReference>
<gene>
    <name evidence="17" type="ORF">Zmor_001730</name>
</gene>
<comment type="function">
    <text evidence="14">Krueppel is a gap class segmentation protein.</text>
</comment>
<proteinExistence type="inferred from homology"/>
<organism evidence="17 18">
    <name type="scientific">Zophobas morio</name>
    <dbReference type="NCBI Taxonomy" id="2755281"/>
    <lineage>
        <taxon>Eukaryota</taxon>
        <taxon>Metazoa</taxon>
        <taxon>Ecdysozoa</taxon>
        <taxon>Arthropoda</taxon>
        <taxon>Hexapoda</taxon>
        <taxon>Insecta</taxon>
        <taxon>Pterygota</taxon>
        <taxon>Neoptera</taxon>
        <taxon>Endopterygota</taxon>
        <taxon>Coleoptera</taxon>
        <taxon>Polyphaga</taxon>
        <taxon>Cucujiformia</taxon>
        <taxon>Tenebrionidae</taxon>
        <taxon>Zophobas</taxon>
    </lineage>
</organism>
<evidence type="ECO:0000256" key="15">
    <source>
        <dbReference type="PROSITE-ProRule" id="PRU00042"/>
    </source>
</evidence>
<evidence type="ECO:0000259" key="16">
    <source>
        <dbReference type="PROSITE" id="PS50157"/>
    </source>
</evidence>
<dbReference type="GO" id="GO:0000978">
    <property type="term" value="F:RNA polymerase II cis-regulatory region sequence-specific DNA binding"/>
    <property type="evidence" value="ECO:0007669"/>
    <property type="project" value="TreeGrafter"/>
</dbReference>
<comment type="similarity">
    <text evidence="3">Belongs to the krueppel C2H2-type zinc-finger protein family.</text>
</comment>
<keyword evidence="18" id="KW-1185">Reference proteome</keyword>
<dbReference type="PROSITE" id="PS00028">
    <property type="entry name" value="ZINC_FINGER_C2H2_1"/>
    <property type="match status" value="4"/>
</dbReference>
<dbReference type="FunFam" id="3.30.160.60:FF:001954">
    <property type="entry name" value="Zinc finger protein 787"/>
    <property type="match status" value="1"/>
</dbReference>
<evidence type="ECO:0000256" key="11">
    <source>
        <dbReference type="ARBA" id="ARBA00023163"/>
    </source>
</evidence>
<dbReference type="EMBL" id="JALNTZ010000001">
    <property type="protein sequence ID" value="KAJ3666277.1"/>
    <property type="molecule type" value="Genomic_DNA"/>
</dbReference>
<dbReference type="GO" id="GO:0000981">
    <property type="term" value="F:DNA-binding transcription factor activity, RNA polymerase II-specific"/>
    <property type="evidence" value="ECO:0007669"/>
    <property type="project" value="TreeGrafter"/>
</dbReference>
<evidence type="ECO:0000256" key="10">
    <source>
        <dbReference type="ARBA" id="ARBA00023125"/>
    </source>
</evidence>
<reference evidence="17" key="1">
    <citation type="journal article" date="2023" name="G3 (Bethesda)">
        <title>Whole genome assemblies of Zophobas morio and Tenebrio molitor.</title>
        <authorList>
            <person name="Kaur S."/>
            <person name="Stinson S.A."/>
            <person name="diCenzo G.C."/>
        </authorList>
    </citation>
    <scope>NUCLEOTIDE SEQUENCE</scope>
    <source>
        <strain evidence="17">QUZm001</strain>
    </source>
</reference>
<comment type="caution">
    <text evidence="17">The sequence shown here is derived from an EMBL/GenBank/DDBJ whole genome shotgun (WGS) entry which is preliminary data.</text>
</comment>
<keyword evidence="10" id="KW-0238">DNA-binding</keyword>
<name>A0AA38MSX1_9CUCU</name>
<evidence type="ECO:0000256" key="3">
    <source>
        <dbReference type="ARBA" id="ARBA00006991"/>
    </source>
</evidence>
<feature type="domain" description="C2H2-type" evidence="16">
    <location>
        <begin position="176"/>
        <end position="203"/>
    </location>
</feature>
<feature type="domain" description="C2H2-type" evidence="16">
    <location>
        <begin position="148"/>
        <end position="175"/>
    </location>
</feature>
<dbReference type="GO" id="GO:0008270">
    <property type="term" value="F:zinc ion binding"/>
    <property type="evidence" value="ECO:0007669"/>
    <property type="project" value="UniProtKB-KW"/>
</dbReference>
<evidence type="ECO:0000256" key="12">
    <source>
        <dbReference type="ARBA" id="ARBA00023242"/>
    </source>
</evidence>
<keyword evidence="8" id="KW-0862">Zinc</keyword>
<dbReference type="InterPro" id="IPR036236">
    <property type="entry name" value="Znf_C2H2_sf"/>
</dbReference>
<evidence type="ECO:0000256" key="13">
    <source>
        <dbReference type="ARBA" id="ARBA00023843"/>
    </source>
</evidence>